<gene>
    <name evidence="1" type="ORF">ACFQGH_04795</name>
</gene>
<dbReference type="EMBL" id="JBHSXQ010000001">
    <property type="protein sequence ID" value="MFC6904512.1"/>
    <property type="molecule type" value="Genomic_DNA"/>
</dbReference>
<evidence type="ECO:0000313" key="1">
    <source>
        <dbReference type="EMBL" id="MFC6904512.1"/>
    </source>
</evidence>
<evidence type="ECO:0000313" key="2">
    <source>
        <dbReference type="Proteomes" id="UP001596312"/>
    </source>
</evidence>
<proteinExistence type="predicted"/>
<comment type="caution">
    <text evidence="1">The sequence shown here is derived from an EMBL/GenBank/DDBJ whole genome shotgun (WGS) entry which is preliminary data.</text>
</comment>
<reference evidence="1 2" key="1">
    <citation type="journal article" date="2019" name="Int. J. Syst. Evol. Microbiol.">
        <title>The Global Catalogue of Microorganisms (GCM) 10K type strain sequencing project: providing services to taxonomists for standard genome sequencing and annotation.</title>
        <authorList>
            <consortium name="The Broad Institute Genomics Platform"/>
            <consortium name="The Broad Institute Genome Sequencing Center for Infectious Disease"/>
            <person name="Wu L."/>
            <person name="Ma J."/>
        </authorList>
    </citation>
    <scope>NUCLEOTIDE SEQUENCE [LARGE SCALE GENOMIC DNA]</scope>
    <source>
        <strain evidence="1 2">CGMCC 1.3240</strain>
    </source>
</reference>
<keyword evidence="2" id="KW-1185">Reference proteome</keyword>
<name>A0ABD5UZ89_9EURY</name>
<accession>A0ABD5UZ89</accession>
<dbReference type="RefSeq" id="WP_340603017.1">
    <property type="nucleotide sequence ID" value="NZ_JBBMXV010000001.1"/>
</dbReference>
<sequence length="69" mass="6998">MTSYYDMILGLIPLALFGIAGTLTLLGLQLTLAVPVAASVSVGLIGHALFVNEPTDTPSAGAVPARTSE</sequence>
<dbReference type="InterPro" id="IPR058328">
    <property type="entry name" value="DUF8015"/>
</dbReference>
<dbReference type="Proteomes" id="UP001596312">
    <property type="component" value="Unassembled WGS sequence"/>
</dbReference>
<protein>
    <submittedName>
        <fullName evidence="1">Uncharacterized protein</fullName>
    </submittedName>
</protein>
<dbReference type="AlphaFoldDB" id="A0ABD5UZ89"/>
<organism evidence="1 2">
    <name type="scientific">Halalkalicoccus tibetensis</name>
    <dbReference type="NCBI Taxonomy" id="175632"/>
    <lineage>
        <taxon>Archaea</taxon>
        <taxon>Methanobacteriati</taxon>
        <taxon>Methanobacteriota</taxon>
        <taxon>Stenosarchaea group</taxon>
        <taxon>Halobacteria</taxon>
        <taxon>Halobacteriales</taxon>
        <taxon>Halococcaceae</taxon>
        <taxon>Halalkalicoccus</taxon>
    </lineage>
</organism>
<dbReference type="Pfam" id="PF26047">
    <property type="entry name" value="DUF8015"/>
    <property type="match status" value="1"/>
</dbReference>